<feature type="transmembrane region" description="Helical" evidence="6">
    <location>
        <begin position="294"/>
        <end position="314"/>
    </location>
</feature>
<feature type="transmembrane region" description="Helical" evidence="6">
    <location>
        <begin position="12"/>
        <end position="34"/>
    </location>
</feature>
<feature type="transmembrane region" description="Helical" evidence="6">
    <location>
        <begin position="206"/>
        <end position="226"/>
    </location>
</feature>
<dbReference type="Proteomes" id="UP001644750">
    <property type="component" value="Unassembled WGS sequence"/>
</dbReference>
<reference evidence="7 8" key="1">
    <citation type="journal article" date="2020" name="Cell Host Microbe">
        <title>Functional and Genomic Variation between Human-Derived Isolates of Lachnospiraceae Reveals Inter- and Intra-Species Diversity.</title>
        <authorList>
            <person name="Sorbara M.T."/>
            <person name="Littmann E.R."/>
            <person name="Fontana E."/>
            <person name="Moody T.U."/>
            <person name="Kohout C.E."/>
            <person name="Gjonbalaj M."/>
            <person name="Eaton V."/>
            <person name="Seok R."/>
            <person name="Leiner I.M."/>
            <person name="Pamer E.G."/>
        </authorList>
    </citation>
    <scope>NUCLEOTIDE SEQUENCE [LARGE SCALE GENOMIC DNA]</scope>
    <source>
        <strain evidence="7 8">MSK.14.57</strain>
    </source>
</reference>
<feature type="transmembrane region" description="Helical" evidence="6">
    <location>
        <begin position="378"/>
        <end position="396"/>
    </location>
</feature>
<proteinExistence type="predicted"/>
<feature type="transmembrane region" description="Helical" evidence="6">
    <location>
        <begin position="173"/>
        <end position="194"/>
    </location>
</feature>
<feature type="transmembrane region" description="Helical" evidence="6">
    <location>
        <begin position="46"/>
        <end position="69"/>
    </location>
</feature>
<dbReference type="Pfam" id="PF01943">
    <property type="entry name" value="Polysacc_synt"/>
    <property type="match status" value="1"/>
</dbReference>
<comment type="caution">
    <text evidence="7">The sequence shown here is derived from an EMBL/GenBank/DDBJ whole genome shotgun (WGS) entry which is preliminary data.</text>
</comment>
<evidence type="ECO:0000256" key="5">
    <source>
        <dbReference type="ARBA" id="ARBA00023136"/>
    </source>
</evidence>
<dbReference type="RefSeq" id="WP_055231879.1">
    <property type="nucleotide sequence ID" value="NZ_CYZM01000002.1"/>
</dbReference>
<gene>
    <name evidence="7" type="ORF">G5A72_06190</name>
</gene>
<feature type="transmembrane region" description="Helical" evidence="6">
    <location>
        <begin position="408"/>
        <end position="428"/>
    </location>
</feature>
<feature type="transmembrane region" description="Helical" evidence="6">
    <location>
        <begin position="81"/>
        <end position="106"/>
    </location>
</feature>
<evidence type="ECO:0000256" key="4">
    <source>
        <dbReference type="ARBA" id="ARBA00022989"/>
    </source>
</evidence>
<protein>
    <submittedName>
        <fullName evidence="7">Oligosaccharide flippase family protein</fullName>
    </submittedName>
</protein>
<dbReference type="PANTHER" id="PTHR30250">
    <property type="entry name" value="PST FAMILY PREDICTED COLANIC ACID TRANSPORTER"/>
    <property type="match status" value="1"/>
</dbReference>
<evidence type="ECO:0000256" key="3">
    <source>
        <dbReference type="ARBA" id="ARBA00022692"/>
    </source>
</evidence>
<evidence type="ECO:0000313" key="8">
    <source>
        <dbReference type="Proteomes" id="UP001644750"/>
    </source>
</evidence>
<comment type="subcellular location">
    <subcellularLocation>
        <location evidence="1">Cell membrane</location>
        <topology evidence="1">Multi-pass membrane protein</topology>
    </subcellularLocation>
</comment>
<feature type="transmembrane region" description="Helical" evidence="6">
    <location>
        <begin position="353"/>
        <end position="372"/>
    </location>
</feature>
<dbReference type="PANTHER" id="PTHR30250:SF11">
    <property type="entry name" value="O-ANTIGEN TRANSPORTER-RELATED"/>
    <property type="match status" value="1"/>
</dbReference>
<evidence type="ECO:0000313" key="7">
    <source>
        <dbReference type="EMBL" id="NSJ79182.1"/>
    </source>
</evidence>
<feature type="transmembrane region" description="Helical" evidence="6">
    <location>
        <begin position="434"/>
        <end position="450"/>
    </location>
</feature>
<organism evidence="7 8">
    <name type="scientific">Anaerostipes hadrus</name>
    <dbReference type="NCBI Taxonomy" id="649756"/>
    <lineage>
        <taxon>Bacteria</taxon>
        <taxon>Bacillati</taxon>
        <taxon>Bacillota</taxon>
        <taxon>Clostridia</taxon>
        <taxon>Lachnospirales</taxon>
        <taxon>Lachnospiraceae</taxon>
        <taxon>Anaerostipes</taxon>
    </lineage>
</organism>
<name>A0ABX2HZ93_ANAHA</name>
<evidence type="ECO:0000256" key="1">
    <source>
        <dbReference type="ARBA" id="ARBA00004651"/>
    </source>
</evidence>
<feature type="transmembrane region" description="Helical" evidence="6">
    <location>
        <begin position="112"/>
        <end position="134"/>
    </location>
</feature>
<evidence type="ECO:0000256" key="6">
    <source>
        <dbReference type="SAM" id="Phobius"/>
    </source>
</evidence>
<dbReference type="InterPro" id="IPR002797">
    <property type="entry name" value="Polysacc_synth"/>
</dbReference>
<keyword evidence="4 6" id="KW-1133">Transmembrane helix</keyword>
<dbReference type="InterPro" id="IPR050833">
    <property type="entry name" value="Poly_Biosynth_Transport"/>
</dbReference>
<keyword evidence="3 6" id="KW-0812">Transmembrane</keyword>
<keyword evidence="8" id="KW-1185">Reference proteome</keyword>
<accession>A0ABX2HZ93</accession>
<sequence>MKAKKFTEAGLLYFIATLFNKGIGFVTVPIFSRILSTSDYGTITTFNSWVSMASVVMSLALYMSIRASFIDFSEKERPKFLSVVITFTCMIFVISMIIGALAIIMIPNNVNIALVFLCLVQSFGLALVNDYSYYLMMRYEYKARTALMVLPGLISVIISIIVILFVIDDHLYLGRIVPTTIVHAIVAVIVLIAVFSKAKPQLNFKYLKYGLIISLPLVLHSIALQILSQSDRVMITSLRNAAETGIYSLVYNLGMISTVITSSLDGIWIPWFTEKLKNRKIKEINTLVMDYVHLMTYAMVGLILVSVEVLKIFADHRYWVGVNIIPPIVLANYIIFMYTLYVNIEHFHKKTPYITVNTLIAAAINLGLNFIFIPKYGYVAAAYTTLVAYIIAFILHARYAKKIEPELYPLKMFISPLLQILVFTGIYYATLDLWIIRWGILVLYLVAILFKERFRIGILIPRIADKCSFFRKN</sequence>
<feature type="transmembrane region" description="Helical" evidence="6">
    <location>
        <begin position="320"/>
        <end position="341"/>
    </location>
</feature>
<evidence type="ECO:0000256" key="2">
    <source>
        <dbReference type="ARBA" id="ARBA00022475"/>
    </source>
</evidence>
<feature type="transmembrane region" description="Helical" evidence="6">
    <location>
        <begin position="146"/>
        <end position="167"/>
    </location>
</feature>
<dbReference type="EMBL" id="JAAITB010000011">
    <property type="protein sequence ID" value="NSJ79182.1"/>
    <property type="molecule type" value="Genomic_DNA"/>
</dbReference>
<keyword evidence="2" id="KW-1003">Cell membrane</keyword>
<keyword evidence="5 6" id="KW-0472">Membrane</keyword>
<feature type="transmembrane region" description="Helical" evidence="6">
    <location>
        <begin position="246"/>
        <end position="273"/>
    </location>
</feature>